<dbReference type="RefSeq" id="WP_126380062.1">
    <property type="nucleotide sequence ID" value="NZ_AP017378.1"/>
</dbReference>
<evidence type="ECO:0000256" key="2">
    <source>
        <dbReference type="SAM" id="SignalP"/>
    </source>
</evidence>
<feature type="region of interest" description="Disordered" evidence="1">
    <location>
        <begin position="220"/>
        <end position="247"/>
    </location>
</feature>
<organism evidence="3 4">
    <name type="scientific">Desulfovibrio ferrophilus</name>
    <dbReference type="NCBI Taxonomy" id="241368"/>
    <lineage>
        <taxon>Bacteria</taxon>
        <taxon>Pseudomonadati</taxon>
        <taxon>Thermodesulfobacteriota</taxon>
        <taxon>Desulfovibrionia</taxon>
        <taxon>Desulfovibrionales</taxon>
        <taxon>Desulfovibrionaceae</taxon>
        <taxon>Desulfovibrio</taxon>
    </lineage>
</organism>
<proteinExistence type="predicted"/>
<dbReference type="KEGG" id="dfl:DFE_2526"/>
<name>A0A2Z6B168_9BACT</name>
<feature type="signal peptide" evidence="2">
    <location>
        <begin position="1"/>
        <end position="25"/>
    </location>
</feature>
<keyword evidence="2" id="KW-0732">Signal</keyword>
<dbReference type="OrthoDB" id="5560112at2"/>
<gene>
    <name evidence="3" type="ORF">DFE_2526</name>
</gene>
<accession>A0A2Z6B168</accession>
<dbReference type="Proteomes" id="UP000269883">
    <property type="component" value="Chromosome"/>
</dbReference>
<protein>
    <recommendedName>
        <fullName evidence="5">Phosphodiester glycosidase domain-containing protein</fullName>
    </recommendedName>
</protein>
<keyword evidence="4" id="KW-1185">Reference proteome</keyword>
<dbReference type="EMBL" id="AP017378">
    <property type="protein sequence ID" value="BBD09252.1"/>
    <property type="molecule type" value="Genomic_DNA"/>
</dbReference>
<dbReference type="AlphaFoldDB" id="A0A2Z6B168"/>
<evidence type="ECO:0000313" key="3">
    <source>
        <dbReference type="EMBL" id="BBD09252.1"/>
    </source>
</evidence>
<reference evidence="3 4" key="1">
    <citation type="journal article" date="2018" name="Sci. Adv.">
        <title>Multi-heme cytochromes provide a pathway for survival in energy-limited environments.</title>
        <authorList>
            <person name="Deng X."/>
            <person name="Dohmae N."/>
            <person name="Nealson K.H."/>
            <person name="Hashimoto K."/>
            <person name="Okamoto A."/>
        </authorList>
    </citation>
    <scope>NUCLEOTIDE SEQUENCE [LARGE SCALE GENOMIC DNA]</scope>
    <source>
        <strain evidence="3 4">IS5</strain>
    </source>
</reference>
<evidence type="ECO:0000313" key="4">
    <source>
        <dbReference type="Proteomes" id="UP000269883"/>
    </source>
</evidence>
<feature type="chain" id="PRO_5016443309" description="Phosphodiester glycosidase domain-containing protein" evidence="2">
    <location>
        <begin position="26"/>
        <end position="338"/>
    </location>
</feature>
<evidence type="ECO:0000256" key="1">
    <source>
        <dbReference type="SAM" id="MobiDB-lite"/>
    </source>
</evidence>
<dbReference type="PROSITE" id="PS51257">
    <property type="entry name" value="PROKAR_LIPOPROTEIN"/>
    <property type="match status" value="1"/>
</dbReference>
<sequence length="338" mass="36763">MLRTVFAAIVLSAWAVMVSCSSAVAGQGLTGTSLPGDFKVFSADSPWNTAIAPDAALHPDSAAMIDALATKAGQLKGDMTQWTVPLFVVDAAVSPKYSVRSPKEALHPSVDPEGRGVAENIPLPEGLWPDPKKDGHMLIVDPKLRKTWDLARAKRLADGSWKATRLAVWNLDGLGFDPPFTGKRWWMRGARGSGMPLIAGLIRPEEIQTGEIRHALSFAAPTTRKSSSPGGPKELCSPVASRTDGKHEGRQYLPEGVRIQLDPALDLDSLGLSPQTRILARAMQVYGMYLCDHGDTFKIYFQNLGPDRGRWKGIGEFRDLARIPVKSFRVLGCNTVRK</sequence>
<evidence type="ECO:0008006" key="5">
    <source>
        <dbReference type="Google" id="ProtNLM"/>
    </source>
</evidence>